<dbReference type="Gene3D" id="3.55.50.70">
    <property type="match status" value="1"/>
</dbReference>
<name>A0A157SQE0_9BORD</name>
<dbReference type="Pfam" id="PF10671">
    <property type="entry name" value="TcpQ"/>
    <property type="match status" value="1"/>
</dbReference>
<evidence type="ECO:0000256" key="3">
    <source>
        <dbReference type="SAM" id="MobiDB-lite"/>
    </source>
</evidence>
<comment type="similarity">
    <text evidence="1">Belongs to the TrbG/VirB9 family.</text>
</comment>
<feature type="chain" id="PRO_5007616457" evidence="4">
    <location>
        <begin position="21"/>
        <end position="299"/>
    </location>
</feature>
<protein>
    <submittedName>
        <fullName evidence="6">Lipoprotein</fullName>
    </submittedName>
</protein>
<feature type="domain" description="Toxin co-regulated pilus biosynthesis protein Q C-terminal" evidence="5">
    <location>
        <begin position="204"/>
        <end position="282"/>
    </location>
</feature>
<dbReference type="EMBL" id="FKIF01000007">
    <property type="protein sequence ID" value="SAI72116.1"/>
    <property type="molecule type" value="Genomic_DNA"/>
</dbReference>
<keyword evidence="6" id="KW-0449">Lipoprotein</keyword>
<organism evidence="6 7">
    <name type="scientific">Bordetella ansorpii</name>
    <dbReference type="NCBI Taxonomy" id="288768"/>
    <lineage>
        <taxon>Bacteria</taxon>
        <taxon>Pseudomonadati</taxon>
        <taxon>Pseudomonadota</taxon>
        <taxon>Betaproteobacteria</taxon>
        <taxon>Burkholderiales</taxon>
        <taxon>Alcaligenaceae</taxon>
        <taxon>Bordetella</taxon>
    </lineage>
</organism>
<reference evidence="6 7" key="1">
    <citation type="submission" date="2016-04" db="EMBL/GenBank/DDBJ databases">
        <authorList>
            <consortium name="Pathogen Informatics"/>
        </authorList>
    </citation>
    <scope>NUCLEOTIDE SEQUENCE [LARGE SCALE GENOMIC DNA]</scope>
    <source>
        <strain evidence="6 7">H050680373</strain>
    </source>
</reference>
<gene>
    <name evidence="6" type="ORF">SAMEA3906486_03947</name>
</gene>
<evidence type="ECO:0000313" key="7">
    <source>
        <dbReference type="Proteomes" id="UP000076848"/>
    </source>
</evidence>
<feature type="compositionally biased region" description="Low complexity" evidence="3">
    <location>
        <begin position="170"/>
        <end position="194"/>
    </location>
</feature>
<keyword evidence="2 4" id="KW-0732">Signal</keyword>
<dbReference type="CDD" id="cd06911">
    <property type="entry name" value="VirB9_CagX_TrbG"/>
    <property type="match status" value="1"/>
</dbReference>
<keyword evidence="7" id="KW-1185">Reference proteome</keyword>
<dbReference type="OrthoDB" id="8963661at2"/>
<dbReference type="Proteomes" id="UP000076848">
    <property type="component" value="Unassembled WGS sequence"/>
</dbReference>
<feature type="region of interest" description="Disordered" evidence="3">
    <location>
        <begin position="160"/>
        <end position="194"/>
    </location>
</feature>
<dbReference type="InterPro" id="IPR010258">
    <property type="entry name" value="Conjugal_tfr_TrbG/VirB9/CagX"/>
</dbReference>
<proteinExistence type="inferred from homology"/>
<dbReference type="AlphaFoldDB" id="A0A157SQE0"/>
<evidence type="ECO:0000256" key="2">
    <source>
        <dbReference type="ARBA" id="ARBA00022729"/>
    </source>
</evidence>
<dbReference type="InterPro" id="IPR038161">
    <property type="entry name" value="VirB9/CagX/TrbG_C_sf"/>
</dbReference>
<dbReference type="Gene3D" id="2.60.40.2500">
    <property type="match status" value="1"/>
</dbReference>
<sequence length="299" mass="29966">MVRWMGLALLLAAGGCAALADDGLNGPGPAGPYDFDWQLSGDAAVAPLQVFATPAQVWLQFGAGQEVPAIFAGTGQGDRLVAWRRQGPYVVIDGAWRALTMRGGRYVARAARAGAMGAAGQGGTPWAAAGALPMESGPSAVAPALPAGAGLPGGIAGSAHPLAPAPLPDTPARAAMASPPGAAPPASGQGLPAAASRATSAAAFHAGPPDATLRSVLSKWAGSAGWTFQSQHWAVSVDIPLAGSAEFGTDFKQAVRALLGATELTDRPVQPCFYTNRVLRVVPYTQACDPSAASMGVPS</sequence>
<accession>A0A157SQE0</accession>
<evidence type="ECO:0000259" key="5">
    <source>
        <dbReference type="Pfam" id="PF10671"/>
    </source>
</evidence>
<dbReference type="STRING" id="288768.SAMEA3906486_03947"/>
<dbReference type="RefSeq" id="WP_066130693.1">
    <property type="nucleotide sequence ID" value="NZ_FKIF01000007.1"/>
</dbReference>
<evidence type="ECO:0000313" key="6">
    <source>
        <dbReference type="EMBL" id="SAI72116.1"/>
    </source>
</evidence>
<feature type="signal peptide" evidence="4">
    <location>
        <begin position="1"/>
        <end position="20"/>
    </location>
</feature>
<dbReference type="PROSITE" id="PS51257">
    <property type="entry name" value="PROKAR_LIPOPROTEIN"/>
    <property type="match status" value="1"/>
</dbReference>
<evidence type="ECO:0000256" key="4">
    <source>
        <dbReference type="SAM" id="SignalP"/>
    </source>
</evidence>
<dbReference type="InterPro" id="IPR018927">
    <property type="entry name" value="Pilus_synth_Q_C"/>
</dbReference>
<dbReference type="InterPro" id="IPR033645">
    <property type="entry name" value="VirB9/CagX/TrbG_C"/>
</dbReference>
<dbReference type="Pfam" id="PF03524">
    <property type="entry name" value="CagX"/>
    <property type="match status" value="1"/>
</dbReference>
<evidence type="ECO:0000256" key="1">
    <source>
        <dbReference type="ARBA" id="ARBA00006135"/>
    </source>
</evidence>